<organism evidence="7 8">
    <name type="scientific">Segatella copri</name>
    <dbReference type="NCBI Taxonomy" id="165179"/>
    <lineage>
        <taxon>Bacteria</taxon>
        <taxon>Pseudomonadati</taxon>
        <taxon>Bacteroidota</taxon>
        <taxon>Bacteroidia</taxon>
        <taxon>Bacteroidales</taxon>
        <taxon>Prevotellaceae</taxon>
        <taxon>Segatella</taxon>
    </lineage>
</organism>
<reference evidence="9 10" key="2">
    <citation type="submission" date="2019-09" db="EMBL/GenBank/DDBJ databases">
        <title>Distinct polysaccharide growth profiles of human intestinal Prevotella copri isolates.</title>
        <authorList>
            <person name="Fehlner-Peach H."/>
            <person name="Magnabosco C."/>
            <person name="Raghavan V."/>
            <person name="Scher J.U."/>
            <person name="Tett A."/>
            <person name="Cox L.M."/>
            <person name="Gottsegen C."/>
            <person name="Watters A."/>
            <person name="Wiltshire- Gordon J.D."/>
            <person name="Segata N."/>
            <person name="Bonneau R."/>
            <person name="Littman D.R."/>
        </authorList>
    </citation>
    <scope>NUCLEOTIDE SEQUENCE [LARGE SCALE GENOMIC DNA]</scope>
    <source>
        <strain evidence="5 10">BU41712</strain>
        <strain evidence="9">iAU3127</strain>
    </source>
</reference>
<evidence type="ECO:0000313" key="5">
    <source>
        <dbReference type="EMBL" id="MQN79179.1"/>
    </source>
</evidence>
<dbReference type="Proteomes" id="UP000421283">
    <property type="component" value="Unassembled WGS sequence"/>
</dbReference>
<dbReference type="Proteomes" id="UP000286501">
    <property type="component" value="Unassembled WGS sequence"/>
</dbReference>
<dbReference type="Proteomes" id="UP000423156">
    <property type="component" value="Unassembled WGS sequence"/>
</dbReference>
<dbReference type="EMBL" id="JANDXR010000003">
    <property type="protein sequence ID" value="MCP9500849.1"/>
    <property type="molecule type" value="Genomic_DNA"/>
</dbReference>
<dbReference type="Pfam" id="PF18491">
    <property type="entry name" value="SRA"/>
    <property type="match status" value="1"/>
</dbReference>
<gene>
    <name evidence="7" type="ORF">DW250_15360</name>
    <name evidence="6" type="ORF">F7D31_10125</name>
    <name evidence="5" type="ORF">F7D71_15220</name>
    <name evidence="4" type="ORF">NNC68_08850</name>
    <name evidence="3" type="ORF">NND11_04690</name>
</gene>
<dbReference type="AlphaFoldDB" id="A0A414TA92"/>
<name>A0A414TA92_9BACT</name>
<dbReference type="Proteomes" id="UP001206014">
    <property type="component" value="Unassembled WGS sequence"/>
</dbReference>
<accession>A0A414TA92</accession>
<evidence type="ECO:0000313" key="4">
    <source>
        <dbReference type="EMBL" id="MCP9549580.1"/>
    </source>
</evidence>
<evidence type="ECO:0000259" key="1">
    <source>
        <dbReference type="Pfam" id="PF18491"/>
    </source>
</evidence>
<reference evidence="3" key="3">
    <citation type="submission" date="2022-07" db="EMBL/GenBank/DDBJ databases">
        <title>Prevotella copri.</title>
        <authorList>
            <person name="Yang C."/>
        </authorList>
    </citation>
    <scope>NUCLEOTIDE SEQUENCE</scope>
    <source>
        <strain evidence="4">HF1805</strain>
        <strain evidence="3">HF88</strain>
    </source>
</reference>
<evidence type="ECO:0000313" key="7">
    <source>
        <dbReference type="EMBL" id="RHG61349.1"/>
    </source>
</evidence>
<sequence length="298" mass="36002">MRQKKAPIDYQLEYMEHLFFCIKHKKTESYVIHRIWDKLDDMRIRFVVQQKVELPNGRYALADLYLPQIGIFVEINEPFHAFQKKEDDYRNENIIKLTQNDQFIISCGNPNKDGEWLSLNEIHQQIDQCVAFIKERINQIQDLKPWDMSKWLSVEYHKQKGVFKAEDNDQLRTIDDICAVFNTKPKYHGYLRVGTASVPNKEKLEIWYPNIHNRSGWSNHLSEDQDTFEEFNEKDEIKRKKHVDTCIEDNKLRITFFRHKDELGMEFYKFIGIFALDIEESKKQNKCIWRRKSREYKL</sequence>
<feature type="domain" description="Restriction endonuclease PvuRts1 I-like N-terminal" evidence="2">
    <location>
        <begin position="13"/>
        <end position="132"/>
    </location>
</feature>
<reference evidence="6" key="4">
    <citation type="submission" date="2022-12" db="EMBL/GenBank/DDBJ databases">
        <title>Distinct polysaccharide growth profiles of human intestinal Prevotella copri isolates.</title>
        <authorList>
            <person name="Fehlner-Peach H."/>
            <person name="Magnabosco C."/>
            <person name="Raghavan V."/>
            <person name="Scher J.U."/>
            <person name="Tett A."/>
            <person name="Cox L.M."/>
            <person name="Gottsegen C."/>
            <person name="Watters A."/>
            <person name="Wiltshire- Gordon J.D."/>
            <person name="Segata N."/>
            <person name="Bonneau R."/>
            <person name="Littman D.R."/>
        </authorList>
    </citation>
    <scope>NUCLEOTIDE SEQUENCE</scope>
    <source>
        <strain evidence="6">IAU3127</strain>
    </source>
</reference>
<dbReference type="EMBL" id="VZBZ01000170">
    <property type="protein sequence ID" value="MQN79179.1"/>
    <property type="molecule type" value="Genomic_DNA"/>
</dbReference>
<evidence type="ECO:0000313" key="3">
    <source>
        <dbReference type="EMBL" id="MCP9500849.1"/>
    </source>
</evidence>
<evidence type="ECO:0000313" key="8">
    <source>
        <dbReference type="Proteomes" id="UP000286501"/>
    </source>
</evidence>
<reference evidence="7 8" key="1">
    <citation type="submission" date="2018-08" db="EMBL/GenBank/DDBJ databases">
        <title>A genome reference for cultivated species of the human gut microbiota.</title>
        <authorList>
            <person name="Zou Y."/>
            <person name="Xue W."/>
            <person name="Luo G."/>
        </authorList>
    </citation>
    <scope>NUCLEOTIDE SEQUENCE [LARGE SCALE GENOMIC DNA]</scope>
    <source>
        <strain evidence="7 8">AM22-1</strain>
    </source>
</reference>
<proteinExistence type="predicted"/>
<evidence type="ECO:0000313" key="9">
    <source>
        <dbReference type="Proteomes" id="UP000421283"/>
    </source>
</evidence>
<dbReference type="RefSeq" id="WP_118201818.1">
    <property type="nucleotide sequence ID" value="NZ_CAXTHI010000001.1"/>
</dbReference>
<dbReference type="InterPro" id="IPR040674">
    <property type="entry name" value="PvuRts1I-like_SRA"/>
</dbReference>
<dbReference type="EMBL" id="QRIN01000111">
    <property type="protein sequence ID" value="RHG61349.1"/>
    <property type="molecule type" value="Genomic_DNA"/>
</dbReference>
<dbReference type="EMBL" id="JANDWU010000014">
    <property type="protein sequence ID" value="MCP9549580.1"/>
    <property type="molecule type" value="Genomic_DNA"/>
</dbReference>
<dbReference type="Proteomes" id="UP001205506">
    <property type="component" value="Unassembled WGS sequence"/>
</dbReference>
<evidence type="ECO:0000259" key="2">
    <source>
        <dbReference type="Pfam" id="PF21598"/>
    </source>
</evidence>
<protein>
    <submittedName>
        <fullName evidence="7">Uncharacterized protein</fullName>
    </submittedName>
</protein>
<feature type="domain" description="PvuRts1 I-like SET and RING associated" evidence="1">
    <location>
        <begin position="158"/>
        <end position="297"/>
    </location>
</feature>
<evidence type="ECO:0000313" key="10">
    <source>
        <dbReference type="Proteomes" id="UP000423156"/>
    </source>
</evidence>
<evidence type="ECO:0000313" key="6">
    <source>
        <dbReference type="EMBL" id="MQO93010.1"/>
    </source>
</evidence>
<comment type="caution">
    <text evidence="7">The sequence shown here is derived from an EMBL/GenBank/DDBJ whole genome shotgun (WGS) entry which is preliminary data.</text>
</comment>
<dbReference type="EMBL" id="VZAP01000123">
    <property type="protein sequence ID" value="MQO93010.1"/>
    <property type="molecule type" value="Genomic_DNA"/>
</dbReference>
<dbReference type="InterPro" id="IPR048797">
    <property type="entry name" value="PvuRts1I-like_N"/>
</dbReference>
<dbReference type="Pfam" id="PF21598">
    <property type="entry name" value="PvuRts1I-like_N"/>
    <property type="match status" value="1"/>
</dbReference>